<dbReference type="EMBL" id="FQYP01000001">
    <property type="protein sequence ID" value="SHI31351.1"/>
    <property type="molecule type" value="Genomic_DNA"/>
</dbReference>
<evidence type="ECO:0000313" key="2">
    <source>
        <dbReference type="EMBL" id="SHI31351.1"/>
    </source>
</evidence>
<dbReference type="Pfam" id="PF11188">
    <property type="entry name" value="DUF2975"/>
    <property type="match status" value="1"/>
</dbReference>
<evidence type="ECO:0000256" key="1">
    <source>
        <dbReference type="SAM" id="Phobius"/>
    </source>
</evidence>
<dbReference type="AlphaFoldDB" id="A0A1M6A4C0"/>
<reference evidence="3" key="1">
    <citation type="submission" date="2016-11" db="EMBL/GenBank/DDBJ databases">
        <authorList>
            <person name="Varghese N."/>
            <person name="Submissions S."/>
        </authorList>
    </citation>
    <scope>NUCLEOTIDE SEQUENCE [LARGE SCALE GENOMIC DNA]</scope>
    <source>
        <strain evidence="3">DSM 22623</strain>
    </source>
</reference>
<keyword evidence="3" id="KW-1185">Reference proteome</keyword>
<gene>
    <name evidence="2" type="ORF">SAMN04488508_10179</name>
</gene>
<accession>A0A1M6A4C0</accession>
<dbReference type="OrthoDB" id="1163870at2"/>
<feature type="transmembrane region" description="Helical" evidence="1">
    <location>
        <begin position="66"/>
        <end position="88"/>
    </location>
</feature>
<protein>
    <recommendedName>
        <fullName evidence="4">DUF2975 domain-containing protein</fullName>
    </recommendedName>
</protein>
<proteinExistence type="predicted"/>
<evidence type="ECO:0000313" key="3">
    <source>
        <dbReference type="Proteomes" id="UP000184432"/>
    </source>
</evidence>
<evidence type="ECO:0008006" key="4">
    <source>
        <dbReference type="Google" id="ProtNLM"/>
    </source>
</evidence>
<feature type="transmembrane region" description="Helical" evidence="1">
    <location>
        <begin position="12"/>
        <end position="30"/>
    </location>
</feature>
<keyword evidence="1" id="KW-0812">Transmembrane</keyword>
<dbReference type="InterPro" id="IPR021354">
    <property type="entry name" value="DUF2975"/>
</dbReference>
<dbReference type="Proteomes" id="UP000184432">
    <property type="component" value="Unassembled WGS sequence"/>
</dbReference>
<name>A0A1M6A4C0_9FLAO</name>
<feature type="transmembrane region" description="Helical" evidence="1">
    <location>
        <begin position="118"/>
        <end position="136"/>
    </location>
</feature>
<dbReference type="STRING" id="570521.SAMN04488508_10179"/>
<keyword evidence="1" id="KW-1133">Transmembrane helix</keyword>
<dbReference type="RefSeq" id="WP_073312432.1">
    <property type="nucleotide sequence ID" value="NZ_FQYP01000001.1"/>
</dbReference>
<organism evidence="2 3">
    <name type="scientific">Aquimarina spongiae</name>
    <dbReference type="NCBI Taxonomy" id="570521"/>
    <lineage>
        <taxon>Bacteria</taxon>
        <taxon>Pseudomonadati</taxon>
        <taxon>Bacteroidota</taxon>
        <taxon>Flavobacteriia</taxon>
        <taxon>Flavobacteriales</taxon>
        <taxon>Flavobacteriaceae</taxon>
        <taxon>Aquimarina</taxon>
    </lineage>
</organism>
<feature type="transmembrane region" description="Helical" evidence="1">
    <location>
        <begin position="142"/>
        <end position="164"/>
    </location>
</feature>
<sequence length="181" mass="20324">MGSTSKKTGTGIQAFNTIYIIGIIFVIGKLTDDLQWTFQLIKKWSLPEEPFFSKVNIANSDVQISITAYLIFAIAYILVFGFIILGLYQLNNTTKLLAEKKIFQQEVSSAFKKAGKSFLAFAFGTLLIDIAFLAWAKTSSRVVDLLSTELLVFLILGYFMFFLADVFKKGISLQEENELTI</sequence>
<keyword evidence="1" id="KW-0472">Membrane</keyword>